<feature type="domain" description="N-acetyltransferase" evidence="3">
    <location>
        <begin position="77"/>
        <end position="223"/>
    </location>
</feature>
<accession>A0A941ET41</accession>
<dbReference type="CDD" id="cd04301">
    <property type="entry name" value="NAT_SF"/>
    <property type="match status" value="1"/>
</dbReference>
<dbReference type="InterPro" id="IPR016181">
    <property type="entry name" value="Acyl_CoA_acyltransferase"/>
</dbReference>
<dbReference type="SUPFAM" id="SSF55729">
    <property type="entry name" value="Acyl-CoA N-acyltransferases (Nat)"/>
    <property type="match status" value="1"/>
</dbReference>
<keyword evidence="1 4" id="KW-0808">Transferase</keyword>
<dbReference type="EC" id="2.3.1.-" evidence="4"/>
<keyword evidence="5" id="KW-1185">Reference proteome</keyword>
<reference evidence="4" key="1">
    <citation type="submission" date="2021-04" db="EMBL/GenBank/DDBJ databases">
        <title>Genome based classification of Actinospica acidithermotolerans sp. nov., an actinobacterium isolated from an Indonesian hot spring.</title>
        <authorList>
            <person name="Kusuma A.B."/>
            <person name="Putra K.E."/>
            <person name="Nafisah S."/>
            <person name="Loh J."/>
            <person name="Nouioui I."/>
            <person name="Goodfellow M."/>
        </authorList>
    </citation>
    <scope>NUCLEOTIDE SEQUENCE</scope>
    <source>
        <strain evidence="4">CSCA 57</strain>
    </source>
</reference>
<dbReference type="InterPro" id="IPR013653">
    <property type="entry name" value="GCN5-like_dom"/>
</dbReference>
<evidence type="ECO:0000313" key="5">
    <source>
        <dbReference type="Proteomes" id="UP000675781"/>
    </source>
</evidence>
<evidence type="ECO:0000256" key="1">
    <source>
        <dbReference type="ARBA" id="ARBA00022679"/>
    </source>
</evidence>
<evidence type="ECO:0000313" key="4">
    <source>
        <dbReference type="EMBL" id="MBR7836806.1"/>
    </source>
</evidence>
<comment type="caution">
    <text evidence="4">The sequence shown here is derived from an EMBL/GenBank/DDBJ whole genome shotgun (WGS) entry which is preliminary data.</text>
</comment>
<evidence type="ECO:0000259" key="3">
    <source>
        <dbReference type="PROSITE" id="PS51186"/>
    </source>
</evidence>
<proteinExistence type="predicted"/>
<dbReference type="AlphaFoldDB" id="A0A941ET41"/>
<dbReference type="InterPro" id="IPR050680">
    <property type="entry name" value="YpeA/RimI_acetyltransf"/>
</dbReference>
<dbReference type="Proteomes" id="UP000675781">
    <property type="component" value="Unassembled WGS sequence"/>
</dbReference>
<dbReference type="PROSITE" id="PS51186">
    <property type="entry name" value="GNAT"/>
    <property type="match status" value="1"/>
</dbReference>
<keyword evidence="2 4" id="KW-0012">Acyltransferase</keyword>
<dbReference type="PANTHER" id="PTHR43420">
    <property type="entry name" value="ACETYLTRANSFERASE"/>
    <property type="match status" value="1"/>
</dbReference>
<protein>
    <submittedName>
        <fullName evidence="4">GNAT family N-acetyltransferase</fullName>
        <ecNumber evidence="4">2.3.1.-</ecNumber>
    </submittedName>
</protein>
<dbReference type="PANTHER" id="PTHR43420:SF3">
    <property type="entry name" value="N-ACETYLTRANSFERASE DOMAIN-CONTAINING PROTEIN"/>
    <property type="match status" value="1"/>
</dbReference>
<dbReference type="GO" id="GO:0016747">
    <property type="term" value="F:acyltransferase activity, transferring groups other than amino-acyl groups"/>
    <property type="evidence" value="ECO:0007669"/>
    <property type="project" value="InterPro"/>
</dbReference>
<dbReference type="Gene3D" id="3.40.630.30">
    <property type="match status" value="1"/>
</dbReference>
<dbReference type="Pfam" id="PF08445">
    <property type="entry name" value="FR47"/>
    <property type="match status" value="1"/>
</dbReference>
<name>A0A941ET41_9ACTN</name>
<evidence type="ECO:0000256" key="2">
    <source>
        <dbReference type="ARBA" id="ARBA00023315"/>
    </source>
</evidence>
<sequence length="223" mass="24261">MLDDAVRASLAGAHARFAQRRGGAVRYHPDVAAFTALDDPDDFSAWADLAALLGPEEDLALPGVTRWPENWRPLFSAEGVQMVGTDLDPRHDDEAVVLGAADVPEILELIARTEPGPFRVRTVELGTYLGIRRDGALVAMAGERLRPPGWTEISAVCTAPEYRGQGLAGRLVRAVAAGIVERGDRPFLHTIASNENAIRLYRALGFEIRRTTTFTVLTRAAHD</sequence>
<gene>
    <name evidence="4" type="ORF">KDL01_26230</name>
</gene>
<dbReference type="InterPro" id="IPR000182">
    <property type="entry name" value="GNAT_dom"/>
</dbReference>
<organism evidence="4 5">
    <name type="scientific">Actinospica durhamensis</name>
    <dbReference type="NCBI Taxonomy" id="1508375"/>
    <lineage>
        <taxon>Bacteria</taxon>
        <taxon>Bacillati</taxon>
        <taxon>Actinomycetota</taxon>
        <taxon>Actinomycetes</taxon>
        <taxon>Catenulisporales</taxon>
        <taxon>Actinospicaceae</taxon>
        <taxon>Actinospica</taxon>
    </lineage>
</organism>
<dbReference type="EMBL" id="JAGSOG010000162">
    <property type="protein sequence ID" value="MBR7836806.1"/>
    <property type="molecule type" value="Genomic_DNA"/>
</dbReference>